<gene>
    <name evidence="1" type="primary">155</name>
    <name evidence="1" type="ORF">M51_155</name>
</gene>
<accession>A0AAE8XEM3</accession>
<dbReference type="RefSeq" id="YP_010766688.1">
    <property type="nucleotide sequence ID" value="NC_073680.1"/>
</dbReference>
<dbReference type="KEGG" id="vg:80266385"/>
<dbReference type="GeneID" id="80266385"/>
<dbReference type="EMBL" id="MZ826350">
    <property type="protein sequence ID" value="UAV89736.1"/>
    <property type="molecule type" value="Genomic_DNA"/>
</dbReference>
<protein>
    <submittedName>
        <fullName evidence="1">Uncharacterized protein</fullName>
    </submittedName>
</protein>
<evidence type="ECO:0000313" key="2">
    <source>
        <dbReference type="Proteomes" id="UP000828412"/>
    </source>
</evidence>
<proteinExistence type="predicted"/>
<sequence>MKATQAKPQFAPVTLTIETQAELDYLYALSQSSVGQAIRNAKELGFTLSHEAQLVQMPLYHILKELKNA</sequence>
<name>A0AAE8XEM3_9CAUD</name>
<organism evidence="1 2">
    <name type="scientific">Pseudomonas phage M5.1</name>
    <dbReference type="NCBI Taxonomy" id="2873460"/>
    <lineage>
        <taxon>Viruses</taxon>
        <taxon>Duplodnaviria</taxon>
        <taxon>Heunggongvirae</taxon>
        <taxon>Uroviricota</taxon>
        <taxon>Caudoviricetes</taxon>
        <taxon>Vandenendeviridae</taxon>
        <taxon>Gorskivirinae</taxon>
        <taxon>Kremarvirus</taxon>
        <taxon>Kremarvirus M51</taxon>
    </lineage>
</organism>
<reference evidence="1 2" key="1">
    <citation type="submission" date="2021-08" db="EMBL/GenBank/DDBJ databases">
        <authorList>
            <person name="DeCurzio J.M.K."/>
            <person name="Krukonis G.P."/>
            <person name="Delesalle V.A."/>
        </authorList>
    </citation>
    <scope>NUCLEOTIDE SEQUENCE [LARGE SCALE GENOMIC DNA]</scope>
</reference>
<dbReference type="Proteomes" id="UP000828412">
    <property type="component" value="Segment"/>
</dbReference>
<evidence type="ECO:0000313" key="1">
    <source>
        <dbReference type="EMBL" id="UAV89736.1"/>
    </source>
</evidence>
<keyword evidence="2" id="KW-1185">Reference proteome</keyword>